<comment type="caution">
    <text evidence="3">The sequence shown here is derived from an EMBL/GenBank/DDBJ whole genome shotgun (WGS) entry which is preliminary data.</text>
</comment>
<dbReference type="Gene3D" id="1.10.287.70">
    <property type="match status" value="1"/>
</dbReference>
<evidence type="ECO:0000313" key="4">
    <source>
        <dbReference type="Proteomes" id="UP000245683"/>
    </source>
</evidence>
<keyword evidence="3" id="KW-0407">Ion channel</keyword>
<feature type="domain" description="Potassium channel" evidence="2">
    <location>
        <begin position="146"/>
        <end position="215"/>
    </location>
</feature>
<keyword evidence="1" id="KW-0812">Transmembrane</keyword>
<feature type="transmembrane region" description="Helical" evidence="1">
    <location>
        <begin position="96"/>
        <end position="113"/>
    </location>
</feature>
<proteinExistence type="predicted"/>
<evidence type="ECO:0000256" key="1">
    <source>
        <dbReference type="SAM" id="Phobius"/>
    </source>
</evidence>
<evidence type="ECO:0000313" key="3">
    <source>
        <dbReference type="EMBL" id="PWU46040.1"/>
    </source>
</evidence>
<feature type="transmembrane region" description="Helical" evidence="1">
    <location>
        <begin position="125"/>
        <end position="146"/>
    </location>
</feature>
<protein>
    <submittedName>
        <fullName evidence="3">Two pore domain potassium channel family protein</fullName>
    </submittedName>
</protein>
<keyword evidence="3" id="KW-0813">Transport</keyword>
<organism evidence="3 4">
    <name type="scientific">Micromonospora globispora</name>
    <dbReference type="NCBI Taxonomy" id="1450148"/>
    <lineage>
        <taxon>Bacteria</taxon>
        <taxon>Bacillati</taxon>
        <taxon>Actinomycetota</taxon>
        <taxon>Actinomycetes</taxon>
        <taxon>Micromonosporales</taxon>
        <taxon>Micromonosporaceae</taxon>
        <taxon>Micromonospora</taxon>
    </lineage>
</organism>
<keyword evidence="3" id="KW-0406">Ion transport</keyword>
<dbReference type="Proteomes" id="UP000245683">
    <property type="component" value="Unassembled WGS sequence"/>
</dbReference>
<keyword evidence="1" id="KW-1133">Transmembrane helix</keyword>
<dbReference type="Pfam" id="PF07885">
    <property type="entry name" value="Ion_trans_2"/>
    <property type="match status" value="1"/>
</dbReference>
<feature type="transmembrane region" description="Helical" evidence="1">
    <location>
        <begin position="192"/>
        <end position="212"/>
    </location>
</feature>
<dbReference type="AlphaFoldDB" id="A0A317K0B5"/>
<dbReference type="InterPro" id="IPR013099">
    <property type="entry name" value="K_chnl_dom"/>
</dbReference>
<sequence length="221" mass="23911">MVAPQAEPDRSSSDHYGLVFLLLIGAFLLSALVTHERARVFSLLLDAMVLVVLLRPSQLPGPRAGTAGRVLVAGVLASVVVTLLVTNRFVHSVVSLWLAGTLAFTIAVMLWRIMIHYRVVTLQTIFGALSVYLLIGFLFAALFSALSQLQHDPLFANGQPANSGTIQYFAFITMTTTGYGDFVAAGEPARSLAVLDALFGQIFLLTLVARLVSMFGTRRDE</sequence>
<evidence type="ECO:0000259" key="2">
    <source>
        <dbReference type="Pfam" id="PF07885"/>
    </source>
</evidence>
<dbReference type="SUPFAM" id="SSF81324">
    <property type="entry name" value="Voltage-gated potassium channels"/>
    <property type="match status" value="1"/>
</dbReference>
<feature type="transmembrane region" description="Helical" evidence="1">
    <location>
        <begin position="40"/>
        <end position="58"/>
    </location>
</feature>
<reference evidence="4" key="1">
    <citation type="submission" date="2018-05" db="EMBL/GenBank/DDBJ databases">
        <title>Micromonospora globispora sp. nov. and Micromonospora rugosa sp. nov., isolated from marine sediment.</title>
        <authorList>
            <person name="Carro L."/>
            <person name="Aysel V."/>
            <person name="Cetin D."/>
            <person name="Igual J.M."/>
            <person name="Klenk H.-P."/>
            <person name="Trujillo M.E."/>
            <person name="Sahin N."/>
        </authorList>
    </citation>
    <scope>NUCLEOTIDE SEQUENCE [LARGE SCALE GENOMIC DNA]</scope>
    <source>
        <strain evidence="4">S2904</strain>
    </source>
</reference>
<feature type="transmembrane region" description="Helical" evidence="1">
    <location>
        <begin position="70"/>
        <end position="90"/>
    </location>
</feature>
<keyword evidence="4" id="KW-1185">Reference proteome</keyword>
<feature type="transmembrane region" description="Helical" evidence="1">
    <location>
        <begin position="16"/>
        <end position="34"/>
    </location>
</feature>
<name>A0A317K0B5_9ACTN</name>
<dbReference type="GO" id="GO:0034220">
    <property type="term" value="P:monoatomic ion transmembrane transport"/>
    <property type="evidence" value="ECO:0007669"/>
    <property type="project" value="UniProtKB-KW"/>
</dbReference>
<keyword evidence="1" id="KW-0472">Membrane</keyword>
<gene>
    <name evidence="3" type="ORF">DLJ46_19355</name>
</gene>
<accession>A0A317K0B5</accession>
<dbReference type="EMBL" id="QGSV01000230">
    <property type="protein sequence ID" value="PWU46040.1"/>
    <property type="molecule type" value="Genomic_DNA"/>
</dbReference>